<feature type="compositionally biased region" description="Pro residues" evidence="5">
    <location>
        <begin position="346"/>
        <end position="355"/>
    </location>
</feature>
<name>A0A6A6JPN7_WESOR</name>
<evidence type="ECO:0000259" key="6">
    <source>
        <dbReference type="PROSITE" id="PS50199"/>
    </source>
</evidence>
<feature type="region of interest" description="Disordered" evidence="5">
    <location>
        <begin position="260"/>
        <end position="356"/>
    </location>
</feature>
<keyword evidence="9" id="KW-1185">Reference proteome</keyword>
<keyword evidence="1" id="KW-0479">Metal-binding</keyword>
<evidence type="ECO:0000313" key="8">
    <source>
        <dbReference type="EMBL" id="KAF2278215.1"/>
    </source>
</evidence>
<feature type="compositionally biased region" description="Low complexity" evidence="5">
    <location>
        <begin position="324"/>
        <end position="345"/>
    </location>
</feature>
<dbReference type="OrthoDB" id="261960at2759"/>
<dbReference type="RefSeq" id="XP_033655754.1">
    <property type="nucleotide sequence ID" value="XM_033802332.1"/>
</dbReference>
<proteinExistence type="predicted"/>
<feature type="domain" description="WLM" evidence="7">
    <location>
        <begin position="1"/>
        <end position="197"/>
    </location>
</feature>
<sequence>MREIDAHFDAYVHLKHLPREQEALLLLRKAASAVKPMMRKRGWKVGSLHEFLPDEPQLLGLNINRTERILLRLRYHHDSRQFLPMEQITDTLLHELSHIIWGPHDHNFNNLWNELRDEHQSLLAKGYTGEGFLGSGQKLGGHRIPLDEMRRQARIAAEKRRATTNLNAGGHRLGGTKAVRGVDMRKVIADAATRRNSITTGCASGSDAAGRLQNQAVKGGFRTKAEEDDANDLAIAQALQELMEEEEMRKLEQLCAPSGDGGLAWDRENGLQFDSNPPSRNSSPQNPPSHSANPSSSRGGPNNSSGRPISRLVTEYETSRTKPLSHSTTRSPTTPISGSTPTNPITFPPSPPRPSSPTKWSCPQCTLLNPLDYLSCDACGLEQPPQPIPRHQQFGSSLHAAQLPKPPPASSLRGPGVTPFEPARGRLGWNCLNCGTFMENQWWTCTLCGVMKAES</sequence>
<keyword evidence="2 4" id="KW-0863">Zinc-finger</keyword>
<evidence type="ECO:0000313" key="9">
    <source>
        <dbReference type="Proteomes" id="UP000800097"/>
    </source>
</evidence>
<dbReference type="InterPro" id="IPR036443">
    <property type="entry name" value="Znf_RanBP2_sf"/>
</dbReference>
<evidence type="ECO:0000256" key="4">
    <source>
        <dbReference type="PROSITE-ProRule" id="PRU00322"/>
    </source>
</evidence>
<organism evidence="8 9">
    <name type="scientific">Westerdykella ornata</name>
    <dbReference type="NCBI Taxonomy" id="318751"/>
    <lineage>
        <taxon>Eukaryota</taxon>
        <taxon>Fungi</taxon>
        <taxon>Dikarya</taxon>
        <taxon>Ascomycota</taxon>
        <taxon>Pezizomycotina</taxon>
        <taxon>Dothideomycetes</taxon>
        <taxon>Pleosporomycetidae</taxon>
        <taxon>Pleosporales</taxon>
        <taxon>Sporormiaceae</taxon>
        <taxon>Westerdykella</taxon>
    </lineage>
</organism>
<gene>
    <name evidence="8" type="ORF">EI97DRAFT_492745</name>
</gene>
<dbReference type="PANTHER" id="PTHR46622:SF1">
    <property type="entry name" value="DNA-DEPENDENT METALLOPROTEASE WSS1"/>
    <property type="match status" value="1"/>
</dbReference>
<dbReference type="EMBL" id="ML986488">
    <property type="protein sequence ID" value="KAF2278215.1"/>
    <property type="molecule type" value="Genomic_DNA"/>
</dbReference>
<dbReference type="PROSITE" id="PS50199">
    <property type="entry name" value="ZF_RANBP2_2"/>
    <property type="match status" value="1"/>
</dbReference>
<dbReference type="AlphaFoldDB" id="A0A6A6JPN7"/>
<dbReference type="SUPFAM" id="SSF90209">
    <property type="entry name" value="Ran binding protein zinc finger-like"/>
    <property type="match status" value="1"/>
</dbReference>
<dbReference type="GeneID" id="54555507"/>
<dbReference type="InterPro" id="IPR001876">
    <property type="entry name" value="Znf_RanBP2"/>
</dbReference>
<dbReference type="InterPro" id="IPR053000">
    <property type="entry name" value="WSS1-like_metalloprotease"/>
</dbReference>
<dbReference type="InterPro" id="IPR013536">
    <property type="entry name" value="WLM_dom"/>
</dbReference>
<evidence type="ECO:0000256" key="1">
    <source>
        <dbReference type="ARBA" id="ARBA00022723"/>
    </source>
</evidence>
<dbReference type="Proteomes" id="UP000800097">
    <property type="component" value="Unassembled WGS sequence"/>
</dbReference>
<accession>A0A6A6JPN7</accession>
<dbReference type="Gene3D" id="2.30.30.380">
    <property type="entry name" value="Zn-finger domain of Sec23/24"/>
    <property type="match status" value="1"/>
</dbReference>
<dbReference type="GO" id="GO:0008270">
    <property type="term" value="F:zinc ion binding"/>
    <property type="evidence" value="ECO:0007669"/>
    <property type="project" value="UniProtKB-KW"/>
</dbReference>
<keyword evidence="3" id="KW-0862">Zinc</keyword>
<feature type="compositionally biased region" description="Low complexity" evidence="5">
    <location>
        <begin position="275"/>
        <end position="308"/>
    </location>
</feature>
<dbReference type="PROSITE" id="PS51397">
    <property type="entry name" value="WLM"/>
    <property type="match status" value="1"/>
</dbReference>
<dbReference type="GO" id="GO:0005634">
    <property type="term" value="C:nucleus"/>
    <property type="evidence" value="ECO:0007669"/>
    <property type="project" value="TreeGrafter"/>
</dbReference>
<dbReference type="GO" id="GO:0008237">
    <property type="term" value="F:metallopeptidase activity"/>
    <property type="evidence" value="ECO:0007669"/>
    <property type="project" value="TreeGrafter"/>
</dbReference>
<dbReference type="GO" id="GO:0006281">
    <property type="term" value="P:DNA repair"/>
    <property type="evidence" value="ECO:0007669"/>
    <property type="project" value="TreeGrafter"/>
</dbReference>
<evidence type="ECO:0000259" key="7">
    <source>
        <dbReference type="PROSITE" id="PS51397"/>
    </source>
</evidence>
<feature type="domain" description="RanBP2-type" evidence="6">
    <location>
        <begin position="353"/>
        <end position="385"/>
    </location>
</feature>
<evidence type="ECO:0000256" key="3">
    <source>
        <dbReference type="ARBA" id="ARBA00022833"/>
    </source>
</evidence>
<evidence type="ECO:0000256" key="2">
    <source>
        <dbReference type="ARBA" id="ARBA00022771"/>
    </source>
</evidence>
<protein>
    <submittedName>
        <fullName evidence="8">WLM-domain-containing protein</fullName>
    </submittedName>
</protein>
<reference evidence="8" key="1">
    <citation type="journal article" date="2020" name="Stud. Mycol.">
        <title>101 Dothideomycetes genomes: a test case for predicting lifestyles and emergence of pathogens.</title>
        <authorList>
            <person name="Haridas S."/>
            <person name="Albert R."/>
            <person name="Binder M."/>
            <person name="Bloem J."/>
            <person name="Labutti K."/>
            <person name="Salamov A."/>
            <person name="Andreopoulos B."/>
            <person name="Baker S."/>
            <person name="Barry K."/>
            <person name="Bills G."/>
            <person name="Bluhm B."/>
            <person name="Cannon C."/>
            <person name="Castanera R."/>
            <person name="Culley D."/>
            <person name="Daum C."/>
            <person name="Ezra D."/>
            <person name="Gonzalez J."/>
            <person name="Henrissat B."/>
            <person name="Kuo A."/>
            <person name="Liang C."/>
            <person name="Lipzen A."/>
            <person name="Lutzoni F."/>
            <person name="Magnuson J."/>
            <person name="Mondo S."/>
            <person name="Nolan M."/>
            <person name="Ohm R."/>
            <person name="Pangilinan J."/>
            <person name="Park H.-J."/>
            <person name="Ramirez L."/>
            <person name="Alfaro M."/>
            <person name="Sun H."/>
            <person name="Tritt A."/>
            <person name="Yoshinaga Y."/>
            <person name="Zwiers L.-H."/>
            <person name="Turgeon B."/>
            <person name="Goodwin S."/>
            <person name="Spatafora J."/>
            <person name="Crous P."/>
            <person name="Grigoriev I."/>
        </authorList>
    </citation>
    <scope>NUCLEOTIDE SEQUENCE</scope>
    <source>
        <strain evidence="8">CBS 379.55</strain>
    </source>
</reference>
<dbReference type="Pfam" id="PF08325">
    <property type="entry name" value="WLM"/>
    <property type="match status" value="1"/>
</dbReference>
<evidence type="ECO:0000256" key="5">
    <source>
        <dbReference type="SAM" id="MobiDB-lite"/>
    </source>
</evidence>
<dbReference type="PROSITE" id="PS01358">
    <property type="entry name" value="ZF_RANBP2_1"/>
    <property type="match status" value="1"/>
</dbReference>
<dbReference type="PANTHER" id="PTHR46622">
    <property type="entry name" value="DNA-DEPENDENT METALLOPROTEASE WSS1"/>
    <property type="match status" value="1"/>
</dbReference>